<dbReference type="GO" id="GO:0009289">
    <property type="term" value="C:pilus"/>
    <property type="evidence" value="ECO:0007669"/>
    <property type="project" value="InterPro"/>
</dbReference>
<evidence type="ECO:0000259" key="2">
    <source>
        <dbReference type="Pfam" id="PF00419"/>
    </source>
</evidence>
<gene>
    <name evidence="3" type="ORF">B1H58_09630</name>
</gene>
<protein>
    <submittedName>
        <fullName evidence="3">Fimbrial protein</fullName>
    </submittedName>
</protein>
<accession>A0A1W6B588</accession>
<evidence type="ECO:0000313" key="4">
    <source>
        <dbReference type="Proteomes" id="UP000192900"/>
    </source>
</evidence>
<dbReference type="Gene3D" id="2.60.40.3310">
    <property type="match status" value="1"/>
</dbReference>
<dbReference type="STRING" id="1891675.B1H58_09630"/>
<dbReference type="Proteomes" id="UP000192900">
    <property type="component" value="Chromosome"/>
</dbReference>
<keyword evidence="4" id="KW-1185">Reference proteome</keyword>
<dbReference type="SUPFAM" id="SSF49401">
    <property type="entry name" value="Bacterial adhesins"/>
    <property type="match status" value="1"/>
</dbReference>
<dbReference type="KEGG" id="palh:B1H58_09630"/>
<feature type="chain" id="PRO_5010877916" evidence="1">
    <location>
        <begin position="21"/>
        <end position="328"/>
    </location>
</feature>
<dbReference type="InterPro" id="IPR000259">
    <property type="entry name" value="Adhesion_dom_fimbrial"/>
</dbReference>
<sequence>MIRLAIALLSTILISPGAQAVCTLYLGQPTPLAITSKVITISSDEEINTTKPIAQYDSPTVGSKISYKDCIENTEYGKRVVNLLGQDPTTKIYQTNISGIGIKLLFSNGSAFGNFPSTSHLHFNNGATVGTLDVPEQTFYRIQFFKTGRIRLNNPTGDTVLPPGLIAYSYMLNDNLANFTTSLTIGEMKIISTPACTTDNAKTVDFNTVTPTLLSAGVTRNIDFAIVCKSDYGTYSAKASIITDTPSSDGSYIRVEDAAGNKDRLRIRITDGNKQLMKVDGTTYEQKSNITSQGPAEFSWEATLIPGNTAKPAGGVFTAKAEIVFDIQ</sequence>
<dbReference type="InterPro" id="IPR008966">
    <property type="entry name" value="Adhesion_dom_sf"/>
</dbReference>
<keyword evidence="1" id="KW-0732">Signal</keyword>
<evidence type="ECO:0000256" key="1">
    <source>
        <dbReference type="SAM" id="SignalP"/>
    </source>
</evidence>
<dbReference type="Gene3D" id="2.60.40.1090">
    <property type="entry name" value="Fimbrial-type adhesion domain"/>
    <property type="match status" value="1"/>
</dbReference>
<feature type="domain" description="Fimbrial-type adhesion" evidence="2">
    <location>
        <begin position="192"/>
        <end position="328"/>
    </location>
</feature>
<dbReference type="InterPro" id="IPR036937">
    <property type="entry name" value="Adhesion_dom_fimbrial_sf"/>
</dbReference>
<dbReference type="RefSeq" id="WP_085069766.1">
    <property type="nucleotide sequence ID" value="NZ_CP019706.1"/>
</dbReference>
<reference evidence="3 4" key="1">
    <citation type="submission" date="2017-02" db="EMBL/GenBank/DDBJ databases">
        <title>Complete genome sequence of the drought resistance-promoting endophyte Pantoea alhagi LTYR-11Z.</title>
        <authorList>
            <person name="Zhang L."/>
        </authorList>
    </citation>
    <scope>NUCLEOTIDE SEQUENCE [LARGE SCALE GENOMIC DNA]</scope>
    <source>
        <strain evidence="3 4">LTYR-11Z</strain>
    </source>
</reference>
<evidence type="ECO:0000313" key="3">
    <source>
        <dbReference type="EMBL" id="ARJ42246.1"/>
    </source>
</evidence>
<proteinExistence type="predicted"/>
<dbReference type="GO" id="GO:0007155">
    <property type="term" value="P:cell adhesion"/>
    <property type="evidence" value="ECO:0007669"/>
    <property type="project" value="InterPro"/>
</dbReference>
<dbReference type="EMBL" id="CP019706">
    <property type="protein sequence ID" value="ARJ42246.1"/>
    <property type="molecule type" value="Genomic_DNA"/>
</dbReference>
<dbReference type="OrthoDB" id="6515729at2"/>
<dbReference type="Pfam" id="PF00419">
    <property type="entry name" value="Fimbrial"/>
    <property type="match status" value="1"/>
</dbReference>
<organism evidence="3 4">
    <name type="scientific">Pantoea alhagi</name>
    <dbReference type="NCBI Taxonomy" id="1891675"/>
    <lineage>
        <taxon>Bacteria</taxon>
        <taxon>Pseudomonadati</taxon>
        <taxon>Pseudomonadota</taxon>
        <taxon>Gammaproteobacteria</taxon>
        <taxon>Enterobacterales</taxon>
        <taxon>Erwiniaceae</taxon>
        <taxon>Pantoea</taxon>
    </lineage>
</organism>
<dbReference type="AlphaFoldDB" id="A0A1W6B588"/>
<feature type="signal peptide" evidence="1">
    <location>
        <begin position="1"/>
        <end position="20"/>
    </location>
</feature>
<name>A0A1W6B588_9GAMM</name>